<dbReference type="PANTHER" id="PTHR45711">
    <property type="entry name" value="CHLORIDE CHANNEL PROTEIN"/>
    <property type="match status" value="1"/>
</dbReference>
<dbReference type="EMBL" id="QNRX01000009">
    <property type="protein sequence ID" value="RBP63822.1"/>
    <property type="molecule type" value="Genomic_DNA"/>
</dbReference>
<comment type="subcellular location">
    <subcellularLocation>
        <location evidence="1">Membrane</location>
        <topology evidence="1">Multi-pass membrane protein</topology>
    </subcellularLocation>
</comment>
<keyword evidence="6 8" id="KW-0472">Membrane</keyword>
<evidence type="ECO:0000256" key="2">
    <source>
        <dbReference type="ARBA" id="ARBA00022448"/>
    </source>
</evidence>
<evidence type="ECO:0000256" key="7">
    <source>
        <dbReference type="ARBA" id="ARBA00023214"/>
    </source>
</evidence>
<keyword evidence="2" id="KW-0813">Transport</keyword>
<organism evidence="10 11">
    <name type="scientific">Alkalibaculum bacchi</name>
    <dbReference type="NCBI Taxonomy" id="645887"/>
    <lineage>
        <taxon>Bacteria</taxon>
        <taxon>Bacillati</taxon>
        <taxon>Bacillota</taxon>
        <taxon>Clostridia</taxon>
        <taxon>Eubacteriales</taxon>
        <taxon>Eubacteriaceae</taxon>
        <taxon>Alkalibaculum</taxon>
    </lineage>
</organism>
<feature type="transmembrane region" description="Helical" evidence="8">
    <location>
        <begin position="303"/>
        <end position="323"/>
    </location>
</feature>
<dbReference type="PRINTS" id="PR00762">
    <property type="entry name" value="CLCHANNEL"/>
</dbReference>
<feature type="transmembrane region" description="Helical" evidence="8">
    <location>
        <begin position="362"/>
        <end position="385"/>
    </location>
</feature>
<comment type="caution">
    <text evidence="10">The sequence shown here is derived from an EMBL/GenBank/DDBJ whole genome shotgun (WGS) entry which is preliminary data.</text>
</comment>
<feature type="transmembrane region" description="Helical" evidence="8">
    <location>
        <begin position="329"/>
        <end position="350"/>
    </location>
</feature>
<evidence type="ECO:0000256" key="1">
    <source>
        <dbReference type="ARBA" id="ARBA00004141"/>
    </source>
</evidence>
<dbReference type="GO" id="GO:0005886">
    <property type="term" value="C:plasma membrane"/>
    <property type="evidence" value="ECO:0007669"/>
    <property type="project" value="TreeGrafter"/>
</dbReference>
<dbReference type="CDD" id="cd01031">
    <property type="entry name" value="EriC"/>
    <property type="match status" value="1"/>
</dbReference>
<dbReference type="GO" id="GO:0006813">
    <property type="term" value="P:potassium ion transport"/>
    <property type="evidence" value="ECO:0007669"/>
    <property type="project" value="InterPro"/>
</dbReference>
<name>A0A366I5T1_9FIRM</name>
<dbReference type="GO" id="GO:0005247">
    <property type="term" value="F:voltage-gated chloride channel activity"/>
    <property type="evidence" value="ECO:0007669"/>
    <property type="project" value="TreeGrafter"/>
</dbReference>
<evidence type="ECO:0000313" key="11">
    <source>
        <dbReference type="Proteomes" id="UP000253490"/>
    </source>
</evidence>
<evidence type="ECO:0000256" key="8">
    <source>
        <dbReference type="SAM" id="Phobius"/>
    </source>
</evidence>
<dbReference type="AlphaFoldDB" id="A0A366I5T1"/>
<keyword evidence="3 8" id="KW-0812">Transmembrane</keyword>
<dbReference type="Proteomes" id="UP000253490">
    <property type="component" value="Unassembled WGS sequence"/>
</dbReference>
<keyword evidence="5" id="KW-0406">Ion transport</keyword>
<dbReference type="RefSeq" id="WP_113920697.1">
    <property type="nucleotide sequence ID" value="NZ_CALNCS010000193.1"/>
</dbReference>
<accession>A0A366I5T1</accession>
<dbReference type="SUPFAM" id="SSF81340">
    <property type="entry name" value="Clc chloride channel"/>
    <property type="match status" value="1"/>
</dbReference>
<feature type="transmembrane region" description="Helical" evidence="8">
    <location>
        <begin position="154"/>
        <end position="177"/>
    </location>
</feature>
<feature type="transmembrane region" description="Helical" evidence="8">
    <location>
        <begin position="265"/>
        <end position="282"/>
    </location>
</feature>
<evidence type="ECO:0000256" key="4">
    <source>
        <dbReference type="ARBA" id="ARBA00022989"/>
    </source>
</evidence>
<dbReference type="InterPro" id="IPR036721">
    <property type="entry name" value="RCK_C_sf"/>
</dbReference>
<dbReference type="Pfam" id="PF02080">
    <property type="entry name" value="TrkA_C"/>
    <property type="match status" value="1"/>
</dbReference>
<proteinExistence type="predicted"/>
<dbReference type="InterPro" id="IPR014743">
    <property type="entry name" value="Cl-channel_core"/>
</dbReference>
<protein>
    <submittedName>
        <fullName evidence="10">H+/Cl-antiporter ClcA</fullName>
    </submittedName>
</protein>
<keyword evidence="4 8" id="KW-1133">Transmembrane helix</keyword>
<keyword evidence="11" id="KW-1185">Reference proteome</keyword>
<feature type="transmembrane region" description="Helical" evidence="8">
    <location>
        <begin position="58"/>
        <end position="77"/>
    </location>
</feature>
<feature type="domain" description="RCK C-terminal" evidence="9">
    <location>
        <begin position="426"/>
        <end position="508"/>
    </location>
</feature>
<dbReference type="InterPro" id="IPR001807">
    <property type="entry name" value="ClC"/>
</dbReference>
<dbReference type="PROSITE" id="PS51202">
    <property type="entry name" value="RCK_C"/>
    <property type="match status" value="1"/>
</dbReference>
<evidence type="ECO:0000256" key="5">
    <source>
        <dbReference type="ARBA" id="ARBA00023065"/>
    </source>
</evidence>
<keyword evidence="7" id="KW-0868">Chloride</keyword>
<sequence>MKEKTIQFLNDTRVAFTCKGIVVGIAAGFVVSLFRLIIEKASHLVFNVYGLLKEEPKWIILWVLISLIVSLFIGYLIKSEPNIKGGGIPQVEGELIGAIKMNWWSVLWKKFIGGILSISSGVFVGAEGPSIQLGAVVGQGINHFLKGKRMDEKILISSGAGAGLAAAFNAPIGGLMFVLEEIHHHLSPLLLLTTLVSVVTSNFISLNIFGLQPVLYIGKLNIFPTQAYGHLILLGAILAALGVLYNKIVFILPKIYGLIPRLSPNFYGIIPFIIVIPIGIIYREIIGSGSEIVLDLGTTFPELKVILIIFVIRFGFCMISYGANLPGGNLIPILSLGAIIGAIYGTFLFNKMGIDQIFIRSFIVFAMAGYFSAICKAPLTAIFLVTEMAGTLNQLMPLAVISLTAYLVSDLLGGEPLYEALLERLVGKYRGNLTGKKEIIEIPVVIESCLDGGMIRDYKWPEEALITSIRRGEKEIITHGDTIIRSGDYLIILTDQGVANKVRQEVERMSVHSNKNAQKLQIQR</sequence>
<dbReference type="PANTHER" id="PTHR45711:SF6">
    <property type="entry name" value="CHLORIDE CHANNEL PROTEIN"/>
    <property type="match status" value="1"/>
</dbReference>
<evidence type="ECO:0000259" key="9">
    <source>
        <dbReference type="PROSITE" id="PS51202"/>
    </source>
</evidence>
<dbReference type="Pfam" id="PF00654">
    <property type="entry name" value="Voltage_CLC"/>
    <property type="match status" value="1"/>
</dbReference>
<feature type="transmembrane region" description="Helical" evidence="8">
    <location>
        <begin position="21"/>
        <end position="38"/>
    </location>
</feature>
<feature type="transmembrane region" description="Helical" evidence="8">
    <location>
        <begin position="189"/>
        <end position="215"/>
    </location>
</feature>
<evidence type="ECO:0000313" key="10">
    <source>
        <dbReference type="EMBL" id="RBP63822.1"/>
    </source>
</evidence>
<feature type="transmembrane region" description="Helical" evidence="8">
    <location>
        <begin position="227"/>
        <end position="245"/>
    </location>
</feature>
<dbReference type="GO" id="GO:0008324">
    <property type="term" value="F:monoatomic cation transmembrane transporter activity"/>
    <property type="evidence" value="ECO:0007669"/>
    <property type="project" value="InterPro"/>
</dbReference>
<dbReference type="InterPro" id="IPR006037">
    <property type="entry name" value="RCK_C"/>
</dbReference>
<dbReference type="OrthoDB" id="9812438at2"/>
<dbReference type="Gene3D" id="3.30.70.1450">
    <property type="entry name" value="Regulator of K+ conductance, C-terminal domain"/>
    <property type="match status" value="1"/>
</dbReference>
<gene>
    <name evidence="10" type="ORF">DES36_10940</name>
</gene>
<reference evidence="10 11" key="1">
    <citation type="submission" date="2018-06" db="EMBL/GenBank/DDBJ databases">
        <title>Genomic Encyclopedia of Type Strains, Phase IV (KMG-IV): sequencing the most valuable type-strain genomes for metagenomic binning, comparative biology and taxonomic classification.</title>
        <authorList>
            <person name="Goeker M."/>
        </authorList>
    </citation>
    <scope>NUCLEOTIDE SEQUENCE [LARGE SCALE GENOMIC DNA]</scope>
    <source>
        <strain evidence="10 11">DSM 22112</strain>
    </source>
</reference>
<evidence type="ECO:0000256" key="3">
    <source>
        <dbReference type="ARBA" id="ARBA00022692"/>
    </source>
</evidence>
<dbReference type="SUPFAM" id="SSF116726">
    <property type="entry name" value="TrkA C-terminal domain-like"/>
    <property type="match status" value="1"/>
</dbReference>
<evidence type="ECO:0000256" key="6">
    <source>
        <dbReference type="ARBA" id="ARBA00023136"/>
    </source>
</evidence>
<dbReference type="Gene3D" id="1.10.3080.10">
    <property type="entry name" value="Clc chloride channel"/>
    <property type="match status" value="1"/>
</dbReference>